<dbReference type="Gene3D" id="1.10.600.10">
    <property type="entry name" value="Farnesyl Diphosphate Synthase"/>
    <property type="match status" value="1"/>
</dbReference>
<proteinExistence type="predicted"/>
<dbReference type="InterPro" id="IPR008949">
    <property type="entry name" value="Isoprenoid_synthase_dom_sf"/>
</dbReference>
<sequence>MPKRQIHRHFTPKAVSKTQPQPLEVRRSANYRPSLWEHEYLLSLGNTYAVRTKIYTTKLLYDYYILDHADEDNSERVKLLKQENFCFLEAAANLGRVAHQCVYQHGDGHGCPDKAKTVHDVRSLLVHPVPLD</sequence>
<keyword evidence="2" id="KW-1185">Reference proteome</keyword>
<evidence type="ECO:0000313" key="2">
    <source>
        <dbReference type="Proteomes" id="UP000030689"/>
    </source>
</evidence>
<dbReference type="Proteomes" id="UP000030689">
    <property type="component" value="Unassembled WGS sequence"/>
</dbReference>
<dbReference type="EMBL" id="KI517384">
    <property type="protein sequence ID" value="ESQ55763.1"/>
    <property type="molecule type" value="Genomic_DNA"/>
</dbReference>
<dbReference type="AlphaFoldDB" id="V4MRE7"/>
<reference evidence="1 2" key="1">
    <citation type="journal article" date="2013" name="Front. Plant Sci.">
        <title>The Reference Genome of the Halophytic Plant Eutrema salsugineum.</title>
        <authorList>
            <person name="Yang R."/>
            <person name="Jarvis D.E."/>
            <person name="Chen H."/>
            <person name="Beilstein M.A."/>
            <person name="Grimwood J."/>
            <person name="Jenkins J."/>
            <person name="Shu S."/>
            <person name="Prochnik S."/>
            <person name="Xin M."/>
            <person name="Ma C."/>
            <person name="Schmutz J."/>
            <person name="Wing R.A."/>
            <person name="Mitchell-Olds T."/>
            <person name="Schumaker K.S."/>
            <person name="Wang X."/>
        </authorList>
    </citation>
    <scope>NUCLEOTIDE SEQUENCE [LARGE SCALE GENOMIC DNA]</scope>
</reference>
<evidence type="ECO:0000313" key="1">
    <source>
        <dbReference type="EMBL" id="ESQ55763.1"/>
    </source>
</evidence>
<dbReference type="STRING" id="72664.V4MRE7"/>
<accession>V4MRE7</accession>
<dbReference type="KEGG" id="eus:EUTSA_v10027310mg"/>
<gene>
    <name evidence="1" type="ORF">EUTSA_v10027310mg</name>
</gene>
<evidence type="ECO:0008006" key="3">
    <source>
        <dbReference type="Google" id="ProtNLM"/>
    </source>
</evidence>
<organism evidence="1 2">
    <name type="scientific">Eutrema salsugineum</name>
    <name type="common">Saltwater cress</name>
    <name type="synonym">Sisymbrium salsugineum</name>
    <dbReference type="NCBI Taxonomy" id="72664"/>
    <lineage>
        <taxon>Eukaryota</taxon>
        <taxon>Viridiplantae</taxon>
        <taxon>Streptophyta</taxon>
        <taxon>Embryophyta</taxon>
        <taxon>Tracheophyta</taxon>
        <taxon>Spermatophyta</taxon>
        <taxon>Magnoliopsida</taxon>
        <taxon>eudicotyledons</taxon>
        <taxon>Gunneridae</taxon>
        <taxon>Pentapetalae</taxon>
        <taxon>rosids</taxon>
        <taxon>malvids</taxon>
        <taxon>Brassicales</taxon>
        <taxon>Brassicaceae</taxon>
        <taxon>Eutremeae</taxon>
        <taxon>Eutrema</taxon>
    </lineage>
</organism>
<protein>
    <recommendedName>
        <fullName evidence="3">Terpene synthase N-terminal domain-containing protein</fullName>
    </recommendedName>
</protein>
<name>V4MRE7_EUTSA</name>
<dbReference type="Gramene" id="ESQ55763">
    <property type="protein sequence ID" value="ESQ55763"/>
    <property type="gene ID" value="EUTSA_v10027310mg"/>
</dbReference>